<feature type="region of interest" description="Disordered" evidence="1">
    <location>
        <begin position="125"/>
        <end position="144"/>
    </location>
</feature>
<proteinExistence type="predicted"/>
<feature type="compositionally biased region" description="Gly residues" evidence="1">
    <location>
        <begin position="1"/>
        <end position="12"/>
    </location>
</feature>
<reference evidence="2" key="1">
    <citation type="submission" date="2016-09" db="EMBL/GenBank/DDBJ databases">
        <title>Whole Genome Sequencing of Salmonella enterica subsp. enterica serovar Nottingham.</title>
        <authorList>
            <person name="Zheng J."/>
            <person name="Wang H."/>
        </authorList>
    </citation>
    <scope>NUCLEOTIDE SEQUENCE [LARGE SCALE GENOMIC DNA]</scope>
    <source>
        <strain evidence="2">CFSAN055411</strain>
    </source>
</reference>
<dbReference type="Proteomes" id="UP000852880">
    <property type="component" value="Unassembled WGS sequence"/>
</dbReference>
<gene>
    <name evidence="2" type="ORF">BH006_13060</name>
</gene>
<dbReference type="AlphaFoldDB" id="A0A3F3IKI5"/>
<name>A0A3F3IKI5_SALER</name>
<dbReference type="EMBL" id="MJEL01000002">
    <property type="protein sequence ID" value="OEH99499.1"/>
    <property type="molecule type" value="Genomic_DNA"/>
</dbReference>
<dbReference type="InterPro" id="IPR006448">
    <property type="entry name" value="Phage_term_ssu_P27"/>
</dbReference>
<organism evidence="2">
    <name type="scientific">Salmonella enterica</name>
    <name type="common">Salmonella choleraesuis</name>
    <dbReference type="NCBI Taxonomy" id="28901"/>
    <lineage>
        <taxon>Bacteria</taxon>
        <taxon>Pseudomonadati</taxon>
        <taxon>Pseudomonadota</taxon>
        <taxon>Gammaproteobacteria</taxon>
        <taxon>Enterobacterales</taxon>
        <taxon>Enterobacteriaceae</taxon>
        <taxon>Salmonella</taxon>
    </lineage>
</organism>
<dbReference type="Pfam" id="PF05119">
    <property type="entry name" value="Terminase_4"/>
    <property type="match status" value="1"/>
</dbReference>
<comment type="caution">
    <text evidence="2">The sequence shown here is derived from an EMBL/GenBank/DDBJ whole genome shotgun (WGS) entry which is preliminary data.</text>
</comment>
<feature type="region of interest" description="Disordered" evidence="1">
    <location>
        <begin position="1"/>
        <end position="27"/>
    </location>
</feature>
<sequence>MGSGVRAPGGGRKSNNTGTQVSSLTRAVSPPDELLGEMAVDAWRRTCKILINRGTFEMEDCYLLMEYCNTVQLLYDANQEIKNDGLGDDTAAGGQKLGAAVKARSKYISELIRLSVVLKLDPNSRVRKKQPGDNTNSENEFEEF</sequence>
<feature type="compositionally biased region" description="Polar residues" evidence="1">
    <location>
        <begin position="13"/>
        <end position="26"/>
    </location>
</feature>
<dbReference type="RefSeq" id="WP_023197211.1">
    <property type="nucleotide sequence ID" value="NZ_BGKX01000039.1"/>
</dbReference>
<accession>A0A3F3IKI5</accession>
<evidence type="ECO:0000313" key="2">
    <source>
        <dbReference type="EMBL" id="OEH99499.1"/>
    </source>
</evidence>
<protein>
    <submittedName>
        <fullName evidence="2">Terminase</fullName>
    </submittedName>
</protein>
<evidence type="ECO:0000256" key="1">
    <source>
        <dbReference type="SAM" id="MobiDB-lite"/>
    </source>
</evidence>